<comment type="subcellular location">
    <subcellularLocation>
        <location evidence="10">Cytoplasm</location>
    </subcellularLocation>
    <text evidence="10">Associated with the membrane possibly through PlsY.</text>
</comment>
<dbReference type="Pfam" id="PF02504">
    <property type="entry name" value="FA_synthesis"/>
    <property type="match status" value="1"/>
</dbReference>
<proteinExistence type="inferred from homology"/>
<comment type="function">
    <text evidence="10">Catalyzes the reversible formation of acyl-phosphate (acyl-PO(4)) from acyl-[acyl-carrier-protein] (acyl-ACP). This enzyme utilizes acyl-ACP as fatty acyl donor, but not acyl-CoA.</text>
</comment>
<dbReference type="InterPro" id="IPR003664">
    <property type="entry name" value="FA_synthesis"/>
</dbReference>
<dbReference type="Proteomes" id="UP001546774">
    <property type="component" value="Unassembled WGS sequence"/>
</dbReference>
<protein>
    <recommendedName>
        <fullName evidence="8 10">Phosphate acyltransferase</fullName>
        <ecNumber evidence="8 10">2.3.1.274</ecNumber>
    </recommendedName>
    <alternativeName>
        <fullName evidence="10">Acyl-ACP phosphotransacylase</fullName>
    </alternativeName>
    <alternativeName>
        <fullName evidence="10">Acyl-[acyl-carrier-protein]--phosphate acyltransferase</fullName>
    </alternativeName>
    <alternativeName>
        <fullName evidence="10">Phosphate-acyl-ACP acyltransferase</fullName>
    </alternativeName>
</protein>
<evidence type="ECO:0000256" key="6">
    <source>
        <dbReference type="ARBA" id="ARBA00023209"/>
    </source>
</evidence>
<organism evidence="11 12">
    <name type="scientific">Lachnospira intestinalis</name>
    <dbReference type="NCBI Taxonomy" id="3133158"/>
    <lineage>
        <taxon>Bacteria</taxon>
        <taxon>Bacillati</taxon>
        <taxon>Bacillota</taxon>
        <taxon>Clostridia</taxon>
        <taxon>Lachnospirales</taxon>
        <taxon>Lachnospiraceae</taxon>
        <taxon>Lachnospira</taxon>
    </lineage>
</organism>
<keyword evidence="3 10" id="KW-0444">Lipid biosynthesis</keyword>
<comment type="pathway">
    <text evidence="10">Lipid metabolism; phospholipid metabolism.</text>
</comment>
<keyword evidence="6 10" id="KW-0594">Phospholipid biosynthesis</keyword>
<comment type="catalytic activity">
    <reaction evidence="1 10">
        <text>a fatty acyl-[ACP] + phosphate = an acyl phosphate + holo-[ACP]</text>
        <dbReference type="Rhea" id="RHEA:42292"/>
        <dbReference type="Rhea" id="RHEA-COMP:9685"/>
        <dbReference type="Rhea" id="RHEA-COMP:14125"/>
        <dbReference type="ChEBI" id="CHEBI:43474"/>
        <dbReference type="ChEBI" id="CHEBI:59918"/>
        <dbReference type="ChEBI" id="CHEBI:64479"/>
        <dbReference type="ChEBI" id="CHEBI:138651"/>
        <dbReference type="EC" id="2.3.1.274"/>
    </reaction>
</comment>
<dbReference type="PIRSF" id="PIRSF002465">
    <property type="entry name" value="Phsphlp_syn_PlsX"/>
    <property type="match status" value="1"/>
</dbReference>
<dbReference type="InterPro" id="IPR012281">
    <property type="entry name" value="Phospholipid_synth_PlsX-like"/>
</dbReference>
<dbReference type="GO" id="GO:0043811">
    <property type="term" value="F:phosphate:acyl-[acyl carrier protein] acyltransferase activity"/>
    <property type="evidence" value="ECO:0007669"/>
    <property type="project" value="UniProtKB-EC"/>
</dbReference>
<evidence type="ECO:0000256" key="9">
    <source>
        <dbReference type="ARBA" id="ARBA00046608"/>
    </source>
</evidence>
<keyword evidence="12" id="KW-1185">Reference proteome</keyword>
<keyword evidence="2 10" id="KW-0963">Cytoplasm</keyword>
<keyword evidence="7 10" id="KW-1208">Phospholipid metabolism</keyword>
<keyword evidence="4 10" id="KW-0808">Transferase</keyword>
<evidence type="ECO:0000256" key="8">
    <source>
        <dbReference type="ARBA" id="ARBA00024069"/>
    </source>
</evidence>
<dbReference type="NCBIfam" id="TIGR00182">
    <property type="entry name" value="plsX"/>
    <property type="match status" value="1"/>
</dbReference>
<dbReference type="SUPFAM" id="SSF53659">
    <property type="entry name" value="Isocitrate/Isopropylmalate dehydrogenase-like"/>
    <property type="match status" value="1"/>
</dbReference>
<dbReference type="PANTHER" id="PTHR30100">
    <property type="entry name" value="FATTY ACID/PHOSPHOLIPID SYNTHESIS PROTEIN PLSX"/>
    <property type="match status" value="1"/>
</dbReference>
<comment type="caution">
    <text evidence="11">The sequence shown here is derived from an EMBL/GenBank/DDBJ whole genome shotgun (WGS) entry which is preliminary data.</text>
</comment>
<evidence type="ECO:0000256" key="10">
    <source>
        <dbReference type="HAMAP-Rule" id="MF_00019"/>
    </source>
</evidence>
<keyword evidence="11" id="KW-0012">Acyltransferase</keyword>
<evidence type="ECO:0000256" key="3">
    <source>
        <dbReference type="ARBA" id="ARBA00022516"/>
    </source>
</evidence>
<dbReference type="Gene3D" id="3.40.718.10">
    <property type="entry name" value="Isopropylmalate Dehydrogenase"/>
    <property type="match status" value="1"/>
</dbReference>
<keyword evidence="5 10" id="KW-0443">Lipid metabolism</keyword>
<evidence type="ECO:0000313" key="11">
    <source>
        <dbReference type="EMBL" id="MEQ2554203.1"/>
    </source>
</evidence>
<dbReference type="EMBL" id="JBBMFS010000002">
    <property type="protein sequence ID" value="MEQ2554203.1"/>
    <property type="molecule type" value="Genomic_DNA"/>
</dbReference>
<evidence type="ECO:0000256" key="5">
    <source>
        <dbReference type="ARBA" id="ARBA00023098"/>
    </source>
</evidence>
<gene>
    <name evidence="10 11" type="primary">plsX</name>
    <name evidence="11" type="ORF">WMO37_04115</name>
</gene>
<dbReference type="EC" id="2.3.1.274" evidence="8 10"/>
<comment type="similarity">
    <text evidence="10">Belongs to the PlsX family.</text>
</comment>
<evidence type="ECO:0000256" key="2">
    <source>
        <dbReference type="ARBA" id="ARBA00022490"/>
    </source>
</evidence>
<evidence type="ECO:0000256" key="4">
    <source>
        <dbReference type="ARBA" id="ARBA00022679"/>
    </source>
</evidence>
<comment type="subunit">
    <text evidence="9 10">Homodimer. Probably interacts with PlsY.</text>
</comment>
<name>A0ABV1H3D7_9FIRM</name>
<dbReference type="PANTHER" id="PTHR30100:SF1">
    <property type="entry name" value="PHOSPHATE ACYLTRANSFERASE"/>
    <property type="match status" value="1"/>
</dbReference>
<evidence type="ECO:0000256" key="1">
    <source>
        <dbReference type="ARBA" id="ARBA00001232"/>
    </source>
</evidence>
<dbReference type="HAMAP" id="MF_00019">
    <property type="entry name" value="PlsX"/>
    <property type="match status" value="1"/>
</dbReference>
<accession>A0ABV1H3D7</accession>
<reference evidence="11" key="1">
    <citation type="submission" date="2024-03" db="EMBL/GenBank/DDBJ databases">
        <title>Human intestinal bacterial collection.</title>
        <authorList>
            <person name="Pauvert C."/>
            <person name="Hitch T.C.A."/>
            <person name="Clavel T."/>
        </authorList>
    </citation>
    <scope>NUCLEOTIDE SEQUENCE [LARGE SCALE GENOMIC DNA]</scope>
    <source>
        <strain evidence="11">CLA-AA-H89B</strain>
    </source>
</reference>
<evidence type="ECO:0000256" key="7">
    <source>
        <dbReference type="ARBA" id="ARBA00023264"/>
    </source>
</evidence>
<evidence type="ECO:0000313" key="12">
    <source>
        <dbReference type="Proteomes" id="UP001546774"/>
    </source>
</evidence>
<sequence>MSEKVIVALDAMGGDNAPVEIVKGAVEAVKEEAGLLVKLVGREEQVRAELAKYTYPQGQIEVVDAPDVIETGEQPVMAIRRKKDSSMVRALTMVKEKKADAFVSAGSSGAILVGGQVIVGRIRGVERPPMAPLIPTAKGVSILVDSGANVDSRPSFLVQWAKMGSIYMENIMGIKNPKVAIVNVGLEEEKGNQLVKETYPLLKACKDINFIGSIEARNIPNGDADVIVCDAFVGNVILKLYEGTAKMLLSKVKTTLMSSLKTKIGALLIKNSLSDTMKSFDAKQYGGAPLIGLNGLVVKTHGNAKAMEVKNSLLQCVKFQREKVNEKIIASISAEKLDEAEA</sequence>